<sequence length="123" mass="14234">MDCLVAKEPNALFSPINKGIPKVERAFKRHSSSRQFKHFLAVFLAFFLPKIKESSNGYPIHQSSSKCIRFEKKLPSPQVNTLPKRRIGGLSYILGISQRFYNHYYIINQITLFAIYLLLDLQT</sequence>
<evidence type="ECO:0000313" key="2">
    <source>
        <dbReference type="Proteomes" id="UP001060085"/>
    </source>
</evidence>
<dbReference type="EMBL" id="CM044702">
    <property type="protein sequence ID" value="KAI5675134.1"/>
    <property type="molecule type" value="Genomic_DNA"/>
</dbReference>
<dbReference type="Proteomes" id="UP001060085">
    <property type="component" value="Linkage Group LG02"/>
</dbReference>
<protein>
    <submittedName>
        <fullName evidence="1">Uncharacterized protein</fullName>
    </submittedName>
</protein>
<evidence type="ECO:0000313" key="1">
    <source>
        <dbReference type="EMBL" id="KAI5675134.1"/>
    </source>
</evidence>
<proteinExistence type="predicted"/>
<name>A0ACC0BR91_CATRO</name>
<organism evidence="1 2">
    <name type="scientific">Catharanthus roseus</name>
    <name type="common">Madagascar periwinkle</name>
    <name type="synonym">Vinca rosea</name>
    <dbReference type="NCBI Taxonomy" id="4058"/>
    <lineage>
        <taxon>Eukaryota</taxon>
        <taxon>Viridiplantae</taxon>
        <taxon>Streptophyta</taxon>
        <taxon>Embryophyta</taxon>
        <taxon>Tracheophyta</taxon>
        <taxon>Spermatophyta</taxon>
        <taxon>Magnoliopsida</taxon>
        <taxon>eudicotyledons</taxon>
        <taxon>Gunneridae</taxon>
        <taxon>Pentapetalae</taxon>
        <taxon>asterids</taxon>
        <taxon>lamiids</taxon>
        <taxon>Gentianales</taxon>
        <taxon>Apocynaceae</taxon>
        <taxon>Rauvolfioideae</taxon>
        <taxon>Vinceae</taxon>
        <taxon>Catharanthinae</taxon>
        <taxon>Catharanthus</taxon>
    </lineage>
</organism>
<keyword evidence="2" id="KW-1185">Reference proteome</keyword>
<comment type="caution">
    <text evidence="1">The sequence shown here is derived from an EMBL/GenBank/DDBJ whole genome shotgun (WGS) entry which is preliminary data.</text>
</comment>
<reference evidence="2" key="1">
    <citation type="journal article" date="2023" name="Nat. Plants">
        <title>Single-cell RNA sequencing provides a high-resolution roadmap for understanding the multicellular compartmentation of specialized metabolism.</title>
        <authorList>
            <person name="Sun S."/>
            <person name="Shen X."/>
            <person name="Li Y."/>
            <person name="Li Y."/>
            <person name="Wang S."/>
            <person name="Li R."/>
            <person name="Zhang H."/>
            <person name="Shen G."/>
            <person name="Guo B."/>
            <person name="Wei J."/>
            <person name="Xu J."/>
            <person name="St-Pierre B."/>
            <person name="Chen S."/>
            <person name="Sun C."/>
        </authorList>
    </citation>
    <scope>NUCLEOTIDE SEQUENCE [LARGE SCALE GENOMIC DNA]</scope>
</reference>
<gene>
    <name evidence="1" type="ORF">M9H77_06084</name>
</gene>
<accession>A0ACC0BR91</accession>